<dbReference type="KEGG" id="knv:Pan216_00800"/>
<feature type="binding site" evidence="8">
    <location>
        <begin position="10"/>
        <end position="12"/>
    </location>
    <ligand>
        <name>GTP</name>
        <dbReference type="ChEBI" id="CHEBI:37565"/>
    </ligand>
</feature>
<dbReference type="InterPro" id="IPR029044">
    <property type="entry name" value="Nucleotide-diphossugar_trans"/>
</dbReference>
<keyword evidence="10" id="KW-0548">Nucleotidyltransferase</keyword>
<evidence type="ECO:0000256" key="7">
    <source>
        <dbReference type="ARBA" id="ARBA00023150"/>
    </source>
</evidence>
<comment type="cofactor">
    <cofactor evidence="8">
        <name>Mg(2+)</name>
        <dbReference type="ChEBI" id="CHEBI:18420"/>
    </cofactor>
</comment>
<dbReference type="RefSeq" id="WP_145253307.1">
    <property type="nucleotide sequence ID" value="NZ_CP036279.1"/>
</dbReference>
<gene>
    <name evidence="8 10" type="primary">mobA</name>
    <name evidence="10" type="ORF">Pan216_00800</name>
</gene>
<dbReference type="GO" id="GO:0061603">
    <property type="term" value="F:molybdenum cofactor guanylyltransferase activity"/>
    <property type="evidence" value="ECO:0007669"/>
    <property type="project" value="UniProtKB-EC"/>
</dbReference>
<feature type="binding site" evidence="8">
    <location>
        <position position="69"/>
    </location>
    <ligand>
        <name>GTP</name>
        <dbReference type="ChEBI" id="CHEBI:37565"/>
    </ligand>
</feature>
<comment type="domain">
    <text evidence="8">The N-terminal domain determines nucleotide recognition and specific binding, while the C-terminal domain determines the specific binding to the target protein.</text>
</comment>
<feature type="binding site" evidence="8">
    <location>
        <position position="22"/>
    </location>
    <ligand>
        <name>GTP</name>
        <dbReference type="ChEBI" id="CHEBI:37565"/>
    </ligand>
</feature>
<evidence type="ECO:0000256" key="5">
    <source>
        <dbReference type="ARBA" id="ARBA00022842"/>
    </source>
</evidence>
<evidence type="ECO:0000256" key="1">
    <source>
        <dbReference type="ARBA" id="ARBA00022490"/>
    </source>
</evidence>
<comment type="catalytic activity">
    <reaction evidence="8">
        <text>Mo-molybdopterin + GTP + H(+) = Mo-molybdopterin guanine dinucleotide + diphosphate</text>
        <dbReference type="Rhea" id="RHEA:34243"/>
        <dbReference type="ChEBI" id="CHEBI:15378"/>
        <dbReference type="ChEBI" id="CHEBI:33019"/>
        <dbReference type="ChEBI" id="CHEBI:37565"/>
        <dbReference type="ChEBI" id="CHEBI:71302"/>
        <dbReference type="ChEBI" id="CHEBI:71310"/>
        <dbReference type="EC" id="2.7.7.77"/>
    </reaction>
</comment>
<evidence type="ECO:0000256" key="2">
    <source>
        <dbReference type="ARBA" id="ARBA00022679"/>
    </source>
</evidence>
<dbReference type="EC" id="2.7.7.77" evidence="8"/>
<dbReference type="OrthoDB" id="9788394at2"/>
<protein>
    <recommendedName>
        <fullName evidence="8">Probable molybdenum cofactor guanylyltransferase</fullName>
        <shortName evidence="8">MoCo guanylyltransferase</shortName>
        <ecNumber evidence="8">2.7.7.77</ecNumber>
    </recommendedName>
    <alternativeName>
        <fullName evidence="8">GTP:molybdopterin guanylyltransferase</fullName>
    </alternativeName>
    <alternativeName>
        <fullName evidence="8">Mo-MPT guanylyltransferase</fullName>
    </alternativeName>
    <alternativeName>
        <fullName evidence="8">Molybdopterin guanylyltransferase</fullName>
    </alternativeName>
    <alternativeName>
        <fullName evidence="8">Molybdopterin-guanine dinucleotide synthase</fullName>
        <shortName evidence="8">MGD synthase</shortName>
    </alternativeName>
</protein>
<dbReference type="InterPro" id="IPR025877">
    <property type="entry name" value="MobA-like_NTP_Trfase"/>
</dbReference>
<reference evidence="10 11" key="1">
    <citation type="submission" date="2019-02" db="EMBL/GenBank/DDBJ databases">
        <title>Deep-cultivation of Planctomycetes and their phenomic and genomic characterization uncovers novel biology.</title>
        <authorList>
            <person name="Wiegand S."/>
            <person name="Jogler M."/>
            <person name="Boedeker C."/>
            <person name="Pinto D."/>
            <person name="Vollmers J."/>
            <person name="Rivas-Marin E."/>
            <person name="Kohn T."/>
            <person name="Peeters S.H."/>
            <person name="Heuer A."/>
            <person name="Rast P."/>
            <person name="Oberbeckmann S."/>
            <person name="Bunk B."/>
            <person name="Jeske O."/>
            <person name="Meyerdierks A."/>
            <person name="Storesund J.E."/>
            <person name="Kallscheuer N."/>
            <person name="Luecker S."/>
            <person name="Lage O.M."/>
            <person name="Pohl T."/>
            <person name="Merkel B.J."/>
            <person name="Hornburger P."/>
            <person name="Mueller R.-W."/>
            <person name="Bruemmer F."/>
            <person name="Labrenz M."/>
            <person name="Spormann A.M."/>
            <person name="Op den Camp H."/>
            <person name="Overmann J."/>
            <person name="Amann R."/>
            <person name="Jetten M.S.M."/>
            <person name="Mascher T."/>
            <person name="Medema M.H."/>
            <person name="Devos D.P."/>
            <person name="Kaster A.-K."/>
            <person name="Ovreas L."/>
            <person name="Rohde M."/>
            <person name="Galperin M.Y."/>
            <person name="Jogler C."/>
        </authorList>
    </citation>
    <scope>NUCLEOTIDE SEQUENCE [LARGE SCALE GENOMIC DNA]</scope>
    <source>
        <strain evidence="10 11">Pan216</strain>
    </source>
</reference>
<sequence length="205" mass="21797">MPEPVGGIVLCGGKSQRMGESKANLSWGNRSLLDHVCALLGPVVAPIVVVASPDQDLPPLAPTVEVVRDPSPFEGPLLGMMVGLASLPDSVPLVFVTACDAPLLRPDLVAFLAGCLGQTQAAVPRVSGRSCPLTALYRRSVLGELRAAFAAGERRPTRFVDGIDTTFVDEDALRIVDATLDGFRSCNTPEELESLRRRARELGVR</sequence>
<dbReference type="HAMAP" id="MF_00316">
    <property type="entry name" value="MobA"/>
    <property type="match status" value="1"/>
</dbReference>
<evidence type="ECO:0000256" key="3">
    <source>
        <dbReference type="ARBA" id="ARBA00022723"/>
    </source>
</evidence>
<comment type="function">
    <text evidence="8">Transfers a GMP moiety from GTP to Mo-molybdopterin (Mo-MPT) cofactor (Moco or molybdenum cofactor) to form Mo-molybdopterin guanine dinucleotide (Mo-MGD) cofactor.</text>
</comment>
<evidence type="ECO:0000259" key="9">
    <source>
        <dbReference type="Pfam" id="PF12804"/>
    </source>
</evidence>
<feature type="binding site" evidence="8">
    <location>
        <position position="100"/>
    </location>
    <ligand>
        <name>GTP</name>
        <dbReference type="ChEBI" id="CHEBI:37565"/>
    </ligand>
</feature>
<evidence type="ECO:0000313" key="11">
    <source>
        <dbReference type="Proteomes" id="UP000317093"/>
    </source>
</evidence>
<dbReference type="GO" id="GO:0046872">
    <property type="term" value="F:metal ion binding"/>
    <property type="evidence" value="ECO:0007669"/>
    <property type="project" value="UniProtKB-KW"/>
</dbReference>
<dbReference type="PANTHER" id="PTHR19136:SF81">
    <property type="entry name" value="MOLYBDENUM COFACTOR GUANYLYLTRANSFERASE"/>
    <property type="match status" value="1"/>
</dbReference>
<dbReference type="PANTHER" id="PTHR19136">
    <property type="entry name" value="MOLYBDENUM COFACTOR GUANYLYLTRANSFERASE"/>
    <property type="match status" value="1"/>
</dbReference>
<evidence type="ECO:0000313" key="10">
    <source>
        <dbReference type="EMBL" id="QDU59252.1"/>
    </source>
</evidence>
<comment type="caution">
    <text evidence="8">Lacks conserved residue(s) required for the propagation of feature annotation.</text>
</comment>
<feature type="domain" description="MobA-like NTP transferase" evidence="9">
    <location>
        <begin position="7"/>
        <end position="159"/>
    </location>
</feature>
<dbReference type="Pfam" id="PF12804">
    <property type="entry name" value="NTP_transf_3"/>
    <property type="match status" value="1"/>
</dbReference>
<keyword evidence="2 8" id="KW-0808">Transferase</keyword>
<dbReference type="GO" id="GO:0006777">
    <property type="term" value="P:Mo-molybdopterin cofactor biosynthetic process"/>
    <property type="evidence" value="ECO:0007669"/>
    <property type="project" value="UniProtKB-KW"/>
</dbReference>
<evidence type="ECO:0000256" key="6">
    <source>
        <dbReference type="ARBA" id="ARBA00023134"/>
    </source>
</evidence>
<dbReference type="Proteomes" id="UP000317093">
    <property type="component" value="Chromosome"/>
</dbReference>
<dbReference type="EMBL" id="CP036279">
    <property type="protein sequence ID" value="QDU59252.1"/>
    <property type="molecule type" value="Genomic_DNA"/>
</dbReference>
<evidence type="ECO:0000256" key="8">
    <source>
        <dbReference type="HAMAP-Rule" id="MF_00316"/>
    </source>
</evidence>
<evidence type="ECO:0000256" key="4">
    <source>
        <dbReference type="ARBA" id="ARBA00022741"/>
    </source>
</evidence>
<name>A0A518AWZ2_9BACT</name>
<keyword evidence="11" id="KW-1185">Reference proteome</keyword>
<organism evidence="10 11">
    <name type="scientific">Kolteria novifilia</name>
    <dbReference type="NCBI Taxonomy" id="2527975"/>
    <lineage>
        <taxon>Bacteria</taxon>
        <taxon>Pseudomonadati</taxon>
        <taxon>Planctomycetota</taxon>
        <taxon>Planctomycetia</taxon>
        <taxon>Kolteriales</taxon>
        <taxon>Kolteriaceae</taxon>
        <taxon>Kolteria</taxon>
    </lineage>
</organism>
<keyword evidence="7 8" id="KW-0501">Molybdenum cofactor biosynthesis</keyword>
<dbReference type="AlphaFoldDB" id="A0A518AWZ2"/>
<feature type="binding site" evidence="8">
    <location>
        <position position="100"/>
    </location>
    <ligand>
        <name>Mg(2+)</name>
        <dbReference type="ChEBI" id="CHEBI:18420"/>
    </ligand>
</feature>
<accession>A0A518AWZ2</accession>
<dbReference type="GO" id="GO:0005737">
    <property type="term" value="C:cytoplasm"/>
    <property type="evidence" value="ECO:0007669"/>
    <property type="project" value="UniProtKB-SubCell"/>
</dbReference>
<dbReference type="SUPFAM" id="SSF53448">
    <property type="entry name" value="Nucleotide-diphospho-sugar transferases"/>
    <property type="match status" value="1"/>
</dbReference>
<comment type="subcellular location">
    <subcellularLocation>
        <location evidence="8">Cytoplasm</location>
    </subcellularLocation>
</comment>
<keyword evidence="3 8" id="KW-0479">Metal-binding</keyword>
<dbReference type="Gene3D" id="3.90.550.10">
    <property type="entry name" value="Spore Coat Polysaccharide Biosynthesis Protein SpsA, Chain A"/>
    <property type="match status" value="1"/>
</dbReference>
<proteinExistence type="inferred from homology"/>
<keyword evidence="1 8" id="KW-0963">Cytoplasm</keyword>
<dbReference type="GO" id="GO:0005525">
    <property type="term" value="F:GTP binding"/>
    <property type="evidence" value="ECO:0007669"/>
    <property type="project" value="UniProtKB-UniRule"/>
</dbReference>
<dbReference type="CDD" id="cd02503">
    <property type="entry name" value="MobA"/>
    <property type="match status" value="1"/>
</dbReference>
<keyword evidence="5 8" id="KW-0460">Magnesium</keyword>
<comment type="similarity">
    <text evidence="8">Belongs to the MobA family.</text>
</comment>
<keyword evidence="6 8" id="KW-0342">GTP-binding</keyword>
<dbReference type="InterPro" id="IPR013482">
    <property type="entry name" value="Molybde_CF_guanTrfase"/>
</dbReference>
<keyword evidence="4 8" id="KW-0547">Nucleotide-binding</keyword>